<reference evidence="4 5" key="1">
    <citation type="submission" date="2023-01" db="EMBL/GenBank/DDBJ databases">
        <title>Analysis of 21 Apiospora genomes using comparative genomics revels a genus with tremendous synthesis potential of carbohydrate active enzymes and secondary metabolites.</title>
        <authorList>
            <person name="Sorensen T."/>
        </authorList>
    </citation>
    <scope>NUCLEOTIDE SEQUENCE [LARGE SCALE GENOMIC DNA]</scope>
    <source>
        <strain evidence="4 5">CBS 20057</strain>
    </source>
</reference>
<evidence type="ECO:0000313" key="4">
    <source>
        <dbReference type="EMBL" id="KAK8015784.1"/>
    </source>
</evidence>
<dbReference type="InterPro" id="IPR002557">
    <property type="entry name" value="Chitin-bd_dom"/>
</dbReference>
<dbReference type="Proteomes" id="UP001396898">
    <property type="component" value="Unassembled WGS sequence"/>
</dbReference>
<feature type="chain" id="PRO_5045795372" description="Chitin-binding type-2 domain-containing protein" evidence="2">
    <location>
        <begin position="22"/>
        <end position="104"/>
    </location>
</feature>
<organism evidence="4 5">
    <name type="scientific">Apiospora marii</name>
    <dbReference type="NCBI Taxonomy" id="335849"/>
    <lineage>
        <taxon>Eukaryota</taxon>
        <taxon>Fungi</taxon>
        <taxon>Dikarya</taxon>
        <taxon>Ascomycota</taxon>
        <taxon>Pezizomycotina</taxon>
        <taxon>Sordariomycetes</taxon>
        <taxon>Xylariomycetidae</taxon>
        <taxon>Amphisphaeriales</taxon>
        <taxon>Apiosporaceae</taxon>
        <taxon>Apiospora</taxon>
    </lineage>
</organism>
<accession>A0ABR1RMP1</accession>
<dbReference type="InterPro" id="IPR036508">
    <property type="entry name" value="Chitin-bd_dom_sf"/>
</dbReference>
<dbReference type="Pfam" id="PF01607">
    <property type="entry name" value="CBM_14"/>
    <property type="match status" value="1"/>
</dbReference>
<protein>
    <recommendedName>
        <fullName evidence="3">Chitin-binding type-2 domain-containing protein</fullName>
    </recommendedName>
</protein>
<keyword evidence="5" id="KW-1185">Reference proteome</keyword>
<evidence type="ECO:0000256" key="2">
    <source>
        <dbReference type="SAM" id="SignalP"/>
    </source>
</evidence>
<feature type="compositionally biased region" description="Low complexity" evidence="1">
    <location>
        <begin position="15"/>
        <end position="25"/>
    </location>
</feature>
<evidence type="ECO:0000256" key="1">
    <source>
        <dbReference type="SAM" id="MobiDB-lite"/>
    </source>
</evidence>
<feature type="domain" description="Chitin-binding type-2" evidence="3">
    <location>
        <begin position="42"/>
        <end position="97"/>
    </location>
</feature>
<feature type="region of interest" description="Disordered" evidence="1">
    <location>
        <begin position="15"/>
        <end position="40"/>
    </location>
</feature>
<feature type="compositionally biased region" description="Polar residues" evidence="1">
    <location>
        <begin position="27"/>
        <end position="40"/>
    </location>
</feature>
<name>A0ABR1RMP1_9PEZI</name>
<dbReference type="Gene3D" id="2.170.140.10">
    <property type="entry name" value="Chitin binding domain"/>
    <property type="match status" value="1"/>
</dbReference>
<sequence length="104" mass="11056">MRLQSLLALLPLLGSTPLTSASPTGMGVSSPSPLLESRQSGTCKCPEPDGQFPNPCRCTQYMRCTNNIPLIGVCTFGQKYDSELGLCAPERIAKCAPTQDCCTS</sequence>
<dbReference type="EMBL" id="JAQQWI010000012">
    <property type="protein sequence ID" value="KAK8015784.1"/>
    <property type="molecule type" value="Genomic_DNA"/>
</dbReference>
<gene>
    <name evidence="4" type="ORF">PG991_008672</name>
</gene>
<dbReference type="SUPFAM" id="SSF57625">
    <property type="entry name" value="Invertebrate chitin-binding proteins"/>
    <property type="match status" value="1"/>
</dbReference>
<evidence type="ECO:0000259" key="3">
    <source>
        <dbReference type="PROSITE" id="PS50940"/>
    </source>
</evidence>
<keyword evidence="2" id="KW-0732">Signal</keyword>
<evidence type="ECO:0000313" key="5">
    <source>
        <dbReference type="Proteomes" id="UP001396898"/>
    </source>
</evidence>
<feature type="signal peptide" evidence="2">
    <location>
        <begin position="1"/>
        <end position="21"/>
    </location>
</feature>
<proteinExistence type="predicted"/>
<comment type="caution">
    <text evidence="4">The sequence shown here is derived from an EMBL/GenBank/DDBJ whole genome shotgun (WGS) entry which is preliminary data.</text>
</comment>
<dbReference type="PROSITE" id="PS50940">
    <property type="entry name" value="CHIT_BIND_II"/>
    <property type="match status" value="1"/>
</dbReference>